<sequence>MINYKTLVAASLMSIALTSAASAQCADCATYPDRDYLNNGAQTPAAKMGLMKPGGAAGSPSTANTANSANGANNARNARAEVRPSHLRRSSHGSGVNANRVK</sequence>
<organism evidence="3 4">
    <name type="scientific">Bradyrhizobium erythrophlei</name>
    <dbReference type="NCBI Taxonomy" id="1437360"/>
    <lineage>
        <taxon>Bacteria</taxon>
        <taxon>Pseudomonadati</taxon>
        <taxon>Pseudomonadota</taxon>
        <taxon>Alphaproteobacteria</taxon>
        <taxon>Hyphomicrobiales</taxon>
        <taxon>Nitrobacteraceae</taxon>
        <taxon>Bradyrhizobium</taxon>
    </lineage>
</organism>
<feature type="signal peptide" evidence="2">
    <location>
        <begin position="1"/>
        <end position="23"/>
    </location>
</feature>
<dbReference type="EMBL" id="LT670818">
    <property type="protein sequence ID" value="SHH49252.1"/>
    <property type="molecule type" value="Genomic_DNA"/>
</dbReference>
<evidence type="ECO:0000313" key="4">
    <source>
        <dbReference type="Proteomes" id="UP000190675"/>
    </source>
</evidence>
<feature type="chain" id="PRO_5012070393" evidence="2">
    <location>
        <begin position="24"/>
        <end position="102"/>
    </location>
</feature>
<feature type="compositionally biased region" description="Polar residues" evidence="1">
    <location>
        <begin position="92"/>
        <end position="102"/>
    </location>
</feature>
<evidence type="ECO:0000256" key="1">
    <source>
        <dbReference type="SAM" id="MobiDB-lite"/>
    </source>
</evidence>
<feature type="compositionally biased region" description="Low complexity" evidence="1">
    <location>
        <begin position="58"/>
        <end position="77"/>
    </location>
</feature>
<proteinExistence type="predicted"/>
<accession>A0A1M5TES8</accession>
<dbReference type="AlphaFoldDB" id="A0A1M5TES8"/>
<gene>
    <name evidence="3" type="ORF">SAMN05444169_7734</name>
</gene>
<keyword evidence="2" id="KW-0732">Signal</keyword>
<evidence type="ECO:0000256" key="2">
    <source>
        <dbReference type="SAM" id="SignalP"/>
    </source>
</evidence>
<name>A0A1M5TES8_9BRAD</name>
<evidence type="ECO:0000313" key="3">
    <source>
        <dbReference type="EMBL" id="SHH49252.1"/>
    </source>
</evidence>
<feature type="region of interest" description="Disordered" evidence="1">
    <location>
        <begin position="51"/>
        <end position="102"/>
    </location>
</feature>
<reference evidence="3 4" key="1">
    <citation type="submission" date="2016-11" db="EMBL/GenBank/DDBJ databases">
        <authorList>
            <person name="Jaros S."/>
            <person name="Januszkiewicz K."/>
            <person name="Wedrychowicz H."/>
        </authorList>
    </citation>
    <scope>NUCLEOTIDE SEQUENCE [LARGE SCALE GENOMIC DNA]</scope>
    <source>
        <strain evidence="3 4">GAS242</strain>
    </source>
</reference>
<dbReference type="Proteomes" id="UP000190675">
    <property type="component" value="Chromosome I"/>
</dbReference>
<dbReference type="RefSeq" id="WP_079570914.1">
    <property type="nucleotide sequence ID" value="NZ_LT670818.1"/>
</dbReference>
<protein>
    <submittedName>
        <fullName evidence="3">Uncharacterized protein</fullName>
    </submittedName>
</protein>